<dbReference type="RefSeq" id="WP_380967739.1">
    <property type="nucleotide sequence ID" value="NZ_JBHTCO010000020.1"/>
</dbReference>
<feature type="transmembrane region" description="Helical" evidence="6">
    <location>
        <begin position="70"/>
        <end position="92"/>
    </location>
</feature>
<dbReference type="Proteomes" id="UP001596505">
    <property type="component" value="Unassembled WGS sequence"/>
</dbReference>
<comment type="subcellular location">
    <subcellularLocation>
        <location evidence="6">Cell membrane</location>
        <topology evidence="6">Multi-pass membrane protein</topology>
    </subcellularLocation>
    <subcellularLocation>
        <location evidence="1">Membrane</location>
        <topology evidence="1">Multi-pass membrane protein</topology>
    </subcellularLocation>
</comment>
<evidence type="ECO:0000313" key="7">
    <source>
        <dbReference type="EMBL" id="MFC7394409.1"/>
    </source>
</evidence>
<feature type="transmembrane region" description="Helical" evidence="6">
    <location>
        <begin position="235"/>
        <end position="253"/>
    </location>
</feature>
<keyword evidence="6" id="KW-1003">Cell membrane</keyword>
<feature type="transmembrane region" description="Helical" evidence="6">
    <location>
        <begin position="145"/>
        <end position="173"/>
    </location>
</feature>
<evidence type="ECO:0000256" key="2">
    <source>
        <dbReference type="ARBA" id="ARBA00009142"/>
    </source>
</evidence>
<keyword evidence="4 6" id="KW-1133">Transmembrane helix</keyword>
<sequence>MSIEIIIIGFIVGGLVGLTGVGGASLLTPFLIFLGINPTIAIGTDFAYNTITKMFAAFQHVKQKTVDLKLVKYLAFGSLPAAVIANLIFYFFLSDYYSEKLIVLFLGIVLIVVSLTALVQLVFFREINSPWRLKPIREKRNITIIAGMVIGAVVGITSVGAGSLFALFILFFYNRKSSEVVGTDIVHAFFLVLVTGLLMAGYGHINYVLTGNLLIGSIPGTIIASKLTKKIPSSIIRVLIVIIILFSGIKLIMNG</sequence>
<feature type="transmembrane region" description="Helical" evidence="6">
    <location>
        <begin position="30"/>
        <end position="49"/>
    </location>
</feature>
<dbReference type="InterPro" id="IPR051598">
    <property type="entry name" value="TSUP/Inactive_protease-like"/>
</dbReference>
<evidence type="ECO:0000256" key="3">
    <source>
        <dbReference type="ARBA" id="ARBA00022692"/>
    </source>
</evidence>
<accession>A0ABW2PZ25</accession>
<evidence type="ECO:0000313" key="8">
    <source>
        <dbReference type="Proteomes" id="UP001596505"/>
    </source>
</evidence>
<dbReference type="PANTHER" id="PTHR43701">
    <property type="entry name" value="MEMBRANE TRANSPORTER PROTEIN MJ0441-RELATED"/>
    <property type="match status" value="1"/>
</dbReference>
<keyword evidence="5 6" id="KW-0472">Membrane</keyword>
<evidence type="ECO:0000256" key="6">
    <source>
        <dbReference type="RuleBase" id="RU363041"/>
    </source>
</evidence>
<evidence type="ECO:0000256" key="4">
    <source>
        <dbReference type="ARBA" id="ARBA00022989"/>
    </source>
</evidence>
<organism evidence="7 8">
    <name type="scientific">Scopulibacillus cellulosilyticus</name>
    <dbReference type="NCBI Taxonomy" id="2665665"/>
    <lineage>
        <taxon>Bacteria</taxon>
        <taxon>Bacillati</taxon>
        <taxon>Bacillota</taxon>
        <taxon>Bacilli</taxon>
        <taxon>Bacillales</taxon>
        <taxon>Sporolactobacillaceae</taxon>
        <taxon>Scopulibacillus</taxon>
    </lineage>
</organism>
<feature type="transmembrane region" description="Helical" evidence="6">
    <location>
        <begin position="185"/>
        <end position="205"/>
    </location>
</feature>
<gene>
    <name evidence="7" type="ORF">ACFQRG_15735</name>
</gene>
<dbReference type="Pfam" id="PF01925">
    <property type="entry name" value="TauE"/>
    <property type="match status" value="1"/>
</dbReference>
<feature type="transmembrane region" description="Helical" evidence="6">
    <location>
        <begin position="104"/>
        <end position="124"/>
    </location>
</feature>
<feature type="transmembrane region" description="Helical" evidence="6">
    <location>
        <begin position="5"/>
        <end position="24"/>
    </location>
</feature>
<protein>
    <recommendedName>
        <fullName evidence="6">Probable membrane transporter protein</fullName>
    </recommendedName>
</protein>
<evidence type="ECO:0000256" key="5">
    <source>
        <dbReference type="ARBA" id="ARBA00023136"/>
    </source>
</evidence>
<comment type="similarity">
    <text evidence="2 6">Belongs to the 4-toluene sulfonate uptake permease (TSUP) (TC 2.A.102) family.</text>
</comment>
<reference evidence="8" key="1">
    <citation type="journal article" date="2019" name="Int. J. Syst. Evol. Microbiol.">
        <title>The Global Catalogue of Microorganisms (GCM) 10K type strain sequencing project: providing services to taxonomists for standard genome sequencing and annotation.</title>
        <authorList>
            <consortium name="The Broad Institute Genomics Platform"/>
            <consortium name="The Broad Institute Genome Sequencing Center for Infectious Disease"/>
            <person name="Wu L."/>
            <person name="Ma J."/>
        </authorList>
    </citation>
    <scope>NUCLEOTIDE SEQUENCE [LARGE SCALE GENOMIC DNA]</scope>
    <source>
        <strain evidence="8">CGMCC 1.16305</strain>
    </source>
</reference>
<proteinExistence type="inferred from homology"/>
<dbReference type="PANTHER" id="PTHR43701:SF2">
    <property type="entry name" value="MEMBRANE TRANSPORTER PROTEIN YJNA-RELATED"/>
    <property type="match status" value="1"/>
</dbReference>
<name>A0ABW2PZ25_9BACL</name>
<keyword evidence="8" id="KW-1185">Reference proteome</keyword>
<comment type="caution">
    <text evidence="7">The sequence shown here is derived from an EMBL/GenBank/DDBJ whole genome shotgun (WGS) entry which is preliminary data.</text>
</comment>
<dbReference type="EMBL" id="JBHTCO010000020">
    <property type="protein sequence ID" value="MFC7394409.1"/>
    <property type="molecule type" value="Genomic_DNA"/>
</dbReference>
<dbReference type="InterPro" id="IPR002781">
    <property type="entry name" value="TM_pro_TauE-like"/>
</dbReference>
<evidence type="ECO:0000256" key="1">
    <source>
        <dbReference type="ARBA" id="ARBA00004141"/>
    </source>
</evidence>
<keyword evidence="3 6" id="KW-0812">Transmembrane</keyword>